<organism evidence="1 2">
    <name type="scientific">Vermiconidia calcicola</name>
    <dbReference type="NCBI Taxonomy" id="1690605"/>
    <lineage>
        <taxon>Eukaryota</taxon>
        <taxon>Fungi</taxon>
        <taxon>Dikarya</taxon>
        <taxon>Ascomycota</taxon>
        <taxon>Pezizomycotina</taxon>
        <taxon>Dothideomycetes</taxon>
        <taxon>Dothideomycetidae</taxon>
        <taxon>Mycosphaerellales</taxon>
        <taxon>Extremaceae</taxon>
        <taxon>Vermiconidia</taxon>
    </lineage>
</organism>
<keyword evidence="2" id="KW-1185">Reference proteome</keyword>
<gene>
    <name evidence="1" type="ORF">LTR25_008827</name>
</gene>
<proteinExistence type="predicted"/>
<dbReference type="Proteomes" id="UP001345827">
    <property type="component" value="Unassembled WGS sequence"/>
</dbReference>
<dbReference type="AlphaFoldDB" id="A0AAV9PZN9"/>
<reference evidence="1 2" key="1">
    <citation type="submission" date="2023-06" db="EMBL/GenBank/DDBJ databases">
        <title>Black Yeasts Isolated from many extreme environments.</title>
        <authorList>
            <person name="Coleine C."/>
            <person name="Stajich J.E."/>
            <person name="Selbmann L."/>
        </authorList>
    </citation>
    <scope>NUCLEOTIDE SEQUENCE [LARGE SCALE GENOMIC DNA]</scope>
    <source>
        <strain evidence="1 2">CCFEE 5887</strain>
    </source>
</reference>
<accession>A0AAV9PZN9</accession>
<name>A0AAV9PZN9_9PEZI</name>
<evidence type="ECO:0008006" key="3">
    <source>
        <dbReference type="Google" id="ProtNLM"/>
    </source>
</evidence>
<evidence type="ECO:0000313" key="1">
    <source>
        <dbReference type="EMBL" id="KAK5530970.1"/>
    </source>
</evidence>
<protein>
    <recommendedName>
        <fullName evidence="3">BTB domain-containing protein</fullName>
    </recommendedName>
</protein>
<dbReference type="EMBL" id="JAXLQG010000018">
    <property type="protein sequence ID" value="KAK5530970.1"/>
    <property type="molecule type" value="Genomic_DNA"/>
</dbReference>
<evidence type="ECO:0000313" key="2">
    <source>
        <dbReference type="Proteomes" id="UP001345827"/>
    </source>
</evidence>
<sequence length="272" mass="30950">MSQPARPLQHNERDPYEFTKSSVVAARVLAMNSGPLVTTTFHIHTSLIRRYSSVLTQRLDNLRRPYIPTEETDSFDSSDSEAVDNTITIPFWQDTFRLFVVWLYQGPDSLLSGLAFTSDPKRWTADLIDLWTFAEDFKVESLKNDIVDTVQHLPFNDDFFKSLIELDWSPSATSQRPCGAVVDYMYDKLAYEITTKSWAHFMSVAETTWAKLMHNPHAFKETTSRILKRLVGQLSLAHELITKGDPADPANRMELPLAPACDAGKFQTLSKV</sequence>
<comment type="caution">
    <text evidence="1">The sequence shown here is derived from an EMBL/GenBank/DDBJ whole genome shotgun (WGS) entry which is preliminary data.</text>
</comment>